<accession>A0A1G2JNQ4</accession>
<proteinExistence type="predicted"/>
<sequence>MMGRGRLNRPAQQEIAEALEEISDGWWHNDELDVVDDWDGFDEEVYSLLYTNAIFDEGGMDLSFEFSLA</sequence>
<organism evidence="1 2">
    <name type="scientific">Candidatus Staskawiczbacteria bacterium RIFOXYD1_FULL_32_13</name>
    <dbReference type="NCBI Taxonomy" id="1802234"/>
    <lineage>
        <taxon>Bacteria</taxon>
        <taxon>Candidatus Staskawicziibacteriota</taxon>
    </lineage>
</organism>
<gene>
    <name evidence="1" type="ORF">A2561_01050</name>
</gene>
<reference evidence="1 2" key="1">
    <citation type="journal article" date="2016" name="Nat. Commun.">
        <title>Thousands of microbial genomes shed light on interconnected biogeochemical processes in an aquifer system.</title>
        <authorList>
            <person name="Anantharaman K."/>
            <person name="Brown C.T."/>
            <person name="Hug L.A."/>
            <person name="Sharon I."/>
            <person name="Castelle C.J."/>
            <person name="Probst A.J."/>
            <person name="Thomas B.C."/>
            <person name="Singh A."/>
            <person name="Wilkins M.J."/>
            <person name="Karaoz U."/>
            <person name="Brodie E.L."/>
            <person name="Williams K.H."/>
            <person name="Hubbard S.S."/>
            <person name="Banfield J.F."/>
        </authorList>
    </citation>
    <scope>NUCLEOTIDE SEQUENCE [LARGE SCALE GENOMIC DNA]</scope>
</reference>
<evidence type="ECO:0000313" key="1">
    <source>
        <dbReference type="EMBL" id="OGZ87888.1"/>
    </source>
</evidence>
<name>A0A1G2JNQ4_9BACT</name>
<protein>
    <submittedName>
        <fullName evidence="1">Uncharacterized protein</fullName>
    </submittedName>
</protein>
<dbReference type="Proteomes" id="UP000178935">
    <property type="component" value="Unassembled WGS sequence"/>
</dbReference>
<comment type="caution">
    <text evidence="1">The sequence shown here is derived from an EMBL/GenBank/DDBJ whole genome shotgun (WGS) entry which is preliminary data.</text>
</comment>
<dbReference type="AlphaFoldDB" id="A0A1G2JNQ4"/>
<dbReference type="EMBL" id="MHPU01000036">
    <property type="protein sequence ID" value="OGZ87888.1"/>
    <property type="molecule type" value="Genomic_DNA"/>
</dbReference>
<evidence type="ECO:0000313" key="2">
    <source>
        <dbReference type="Proteomes" id="UP000178935"/>
    </source>
</evidence>